<accession>A0AC34Q630</accession>
<reference evidence="2" key="1">
    <citation type="submission" date="2022-11" db="UniProtKB">
        <authorList>
            <consortium name="WormBaseParasite"/>
        </authorList>
    </citation>
    <scope>IDENTIFICATION</scope>
</reference>
<protein>
    <submittedName>
        <fullName evidence="2">Uncharacterized protein</fullName>
    </submittedName>
</protein>
<evidence type="ECO:0000313" key="1">
    <source>
        <dbReference type="Proteomes" id="UP000887576"/>
    </source>
</evidence>
<dbReference type="WBParaSite" id="JU765_v2.g13218.t1">
    <property type="protein sequence ID" value="JU765_v2.g13218.t1"/>
    <property type="gene ID" value="JU765_v2.g13218"/>
</dbReference>
<name>A0AC34Q630_9BILA</name>
<organism evidence="1 2">
    <name type="scientific">Panagrolaimus sp. JU765</name>
    <dbReference type="NCBI Taxonomy" id="591449"/>
    <lineage>
        <taxon>Eukaryota</taxon>
        <taxon>Metazoa</taxon>
        <taxon>Ecdysozoa</taxon>
        <taxon>Nematoda</taxon>
        <taxon>Chromadorea</taxon>
        <taxon>Rhabditida</taxon>
        <taxon>Tylenchina</taxon>
        <taxon>Panagrolaimomorpha</taxon>
        <taxon>Panagrolaimoidea</taxon>
        <taxon>Panagrolaimidae</taxon>
        <taxon>Panagrolaimus</taxon>
    </lineage>
</organism>
<evidence type="ECO:0000313" key="2">
    <source>
        <dbReference type="WBParaSite" id="JU765_v2.g13218.t1"/>
    </source>
</evidence>
<dbReference type="Proteomes" id="UP000887576">
    <property type="component" value="Unplaced"/>
</dbReference>
<sequence length="341" mass="38528">MTNGFESAIILARHSTDVRGINRYKHFHRPMQLPFHLLVPPNVSNNIDDKKLPPSAFLLPKISPNLSTKPESKSPLPRLKKDINAPKLFTYEKKHVNNALPPINKDKPQGNNSSQSCSSSSTFFTQSAPVESFQSSKCKLPELPRSVSFDQLEKQKSLKSYAKPTKSSTLKANSAVRTSVNSIPAVKKKRIKKVVESSTQTDETNIYVKNISQDSSTLTESLMGNDVTQKATQTERVTYLEAPPIPRKSLDRLSAHTIEEQSELFEVIYQALDETIDRRSRARTNKVIASTAKMQAEIWRDAKSFVTDVLLPSNICKIEVTRRELYSIFNNEIMMKYKNDN</sequence>
<proteinExistence type="predicted"/>